<proteinExistence type="inferred from homology"/>
<comment type="subcellular location">
    <subcellularLocation>
        <location evidence="1">Membrane</location>
        <topology evidence="1">Multi-pass membrane protein</topology>
    </subcellularLocation>
</comment>
<dbReference type="PANTHER" id="PTHR43461:SF1">
    <property type="entry name" value="TRANSMEMBRANE PROTEIN 256"/>
    <property type="match status" value="1"/>
</dbReference>
<protein>
    <submittedName>
        <fullName evidence="7">DUF423 domain-containing protein</fullName>
    </submittedName>
</protein>
<evidence type="ECO:0000256" key="4">
    <source>
        <dbReference type="ARBA" id="ARBA00022989"/>
    </source>
</evidence>
<name>A0A7C9V0I5_9PROT</name>
<dbReference type="AlphaFoldDB" id="A0A7C9V0I5"/>
<feature type="transmembrane region" description="Helical" evidence="6">
    <location>
        <begin position="12"/>
        <end position="31"/>
    </location>
</feature>
<dbReference type="EMBL" id="JAAIYP010000039">
    <property type="protein sequence ID" value="NFV81333.1"/>
    <property type="molecule type" value="Genomic_DNA"/>
</dbReference>
<comment type="similarity">
    <text evidence="2">Belongs to the UPF0382 family.</text>
</comment>
<organism evidence="7 8">
    <name type="scientific">Magnetospirillum aberrantis SpK</name>
    <dbReference type="NCBI Taxonomy" id="908842"/>
    <lineage>
        <taxon>Bacteria</taxon>
        <taxon>Pseudomonadati</taxon>
        <taxon>Pseudomonadota</taxon>
        <taxon>Alphaproteobacteria</taxon>
        <taxon>Rhodospirillales</taxon>
        <taxon>Rhodospirillaceae</taxon>
        <taxon>Magnetospirillum</taxon>
    </lineage>
</organism>
<keyword evidence="8" id="KW-1185">Reference proteome</keyword>
<evidence type="ECO:0000256" key="3">
    <source>
        <dbReference type="ARBA" id="ARBA00022692"/>
    </source>
</evidence>
<feature type="transmembrane region" description="Helical" evidence="6">
    <location>
        <begin position="51"/>
        <end position="67"/>
    </location>
</feature>
<dbReference type="Pfam" id="PF04241">
    <property type="entry name" value="DUF423"/>
    <property type="match status" value="1"/>
</dbReference>
<evidence type="ECO:0000313" key="7">
    <source>
        <dbReference type="EMBL" id="NFV81333.1"/>
    </source>
</evidence>
<comment type="caution">
    <text evidence="7">The sequence shown here is derived from an EMBL/GenBank/DDBJ whole genome shotgun (WGS) entry which is preliminary data.</text>
</comment>
<dbReference type="InterPro" id="IPR006696">
    <property type="entry name" value="DUF423"/>
</dbReference>
<evidence type="ECO:0000256" key="2">
    <source>
        <dbReference type="ARBA" id="ARBA00009694"/>
    </source>
</evidence>
<evidence type="ECO:0000256" key="1">
    <source>
        <dbReference type="ARBA" id="ARBA00004141"/>
    </source>
</evidence>
<keyword evidence="5 6" id="KW-0472">Membrane</keyword>
<evidence type="ECO:0000256" key="5">
    <source>
        <dbReference type="ARBA" id="ARBA00023136"/>
    </source>
</evidence>
<evidence type="ECO:0000313" key="8">
    <source>
        <dbReference type="Proteomes" id="UP000480684"/>
    </source>
</evidence>
<feature type="transmembrane region" description="Helical" evidence="6">
    <location>
        <begin position="74"/>
        <end position="93"/>
    </location>
</feature>
<gene>
    <name evidence="7" type="ORF">G4223_14545</name>
</gene>
<keyword evidence="4 6" id="KW-1133">Transmembrane helix</keyword>
<dbReference type="Proteomes" id="UP000480684">
    <property type="component" value="Unassembled WGS sequence"/>
</dbReference>
<reference evidence="7 8" key="1">
    <citation type="submission" date="2020-02" db="EMBL/GenBank/DDBJ databases">
        <authorList>
            <person name="Dziuba M."/>
            <person name="Kuznetsov B."/>
            <person name="Mardanov A."/>
            <person name="Ravin N."/>
            <person name="Grouzdev D."/>
        </authorList>
    </citation>
    <scope>NUCLEOTIDE SEQUENCE [LARGE SCALE GENOMIC DNA]</scope>
    <source>
        <strain evidence="7 8">SpK</strain>
    </source>
</reference>
<feature type="transmembrane region" description="Helical" evidence="6">
    <location>
        <begin position="105"/>
        <end position="129"/>
    </location>
</feature>
<dbReference type="GO" id="GO:0005886">
    <property type="term" value="C:plasma membrane"/>
    <property type="evidence" value="ECO:0007669"/>
    <property type="project" value="TreeGrafter"/>
</dbReference>
<keyword evidence="3 6" id="KW-0812">Transmembrane</keyword>
<accession>A0A7C9V0I5</accession>
<dbReference type="PANTHER" id="PTHR43461">
    <property type="entry name" value="TRANSMEMBRANE PROTEIN 256"/>
    <property type="match status" value="1"/>
</dbReference>
<sequence>MSWPVKEKVMRAWVVLAGLNGVVAVGMGAYAAHGLGADPYLQSLGERASQYQLLHALALLAADRLAVDGRRLAHGAAALFLAGLVLFCGSLYWRALTGGQLPVPMVTPAGGVSFMAGWLVLAVSGAFAARRRS</sequence>
<evidence type="ECO:0000256" key="6">
    <source>
        <dbReference type="SAM" id="Phobius"/>
    </source>
</evidence>